<dbReference type="InterPro" id="IPR052522">
    <property type="entry name" value="ABC-2_transport_permease"/>
</dbReference>
<keyword evidence="5" id="KW-1003">Cell membrane</keyword>
<evidence type="ECO:0000313" key="7">
    <source>
        <dbReference type="EMBL" id="QIN82155.1"/>
    </source>
</evidence>
<accession>A0A6G8Q6P8</accession>
<evidence type="ECO:0000256" key="3">
    <source>
        <dbReference type="ARBA" id="ARBA00022989"/>
    </source>
</evidence>
<evidence type="ECO:0000256" key="4">
    <source>
        <dbReference type="ARBA" id="ARBA00023136"/>
    </source>
</evidence>
<feature type="domain" description="ABC transmembrane type-2" evidence="6">
    <location>
        <begin position="25"/>
        <end position="250"/>
    </location>
</feature>
<protein>
    <recommendedName>
        <fullName evidence="5">Transport permease protein</fullName>
    </recommendedName>
</protein>
<evidence type="ECO:0000313" key="8">
    <source>
        <dbReference type="Proteomes" id="UP000501452"/>
    </source>
</evidence>
<proteinExistence type="inferred from homology"/>
<dbReference type="EMBL" id="CP045119">
    <property type="protein sequence ID" value="QIN82155.1"/>
    <property type="molecule type" value="Genomic_DNA"/>
</dbReference>
<evidence type="ECO:0000256" key="1">
    <source>
        <dbReference type="ARBA" id="ARBA00004141"/>
    </source>
</evidence>
<keyword evidence="8" id="KW-1185">Reference proteome</keyword>
<dbReference type="PANTHER" id="PTHR43332">
    <property type="entry name" value="INNER MEMBRANE TRANSPORT PERMEASE YADH-RELATED"/>
    <property type="match status" value="1"/>
</dbReference>
<keyword evidence="5" id="KW-0813">Transport</keyword>
<dbReference type="PROSITE" id="PS51012">
    <property type="entry name" value="ABC_TM2"/>
    <property type="match status" value="1"/>
</dbReference>
<dbReference type="Proteomes" id="UP000501452">
    <property type="component" value="Chromosome"/>
</dbReference>
<dbReference type="PRINTS" id="PR00164">
    <property type="entry name" value="ABC2TRNSPORT"/>
</dbReference>
<dbReference type="InterPro" id="IPR000412">
    <property type="entry name" value="ABC_2_transport"/>
</dbReference>
<dbReference type="PANTHER" id="PTHR43332:SF2">
    <property type="entry name" value="INNER MEMBRANE TRANSPORT PERMEASE YADH"/>
    <property type="match status" value="1"/>
</dbReference>
<feature type="transmembrane region" description="Helical" evidence="5">
    <location>
        <begin position="22"/>
        <end position="45"/>
    </location>
</feature>
<dbReference type="InterPro" id="IPR013525">
    <property type="entry name" value="ABC2_TM"/>
</dbReference>
<feature type="transmembrane region" description="Helical" evidence="5">
    <location>
        <begin position="226"/>
        <end position="247"/>
    </location>
</feature>
<name>A0A6G8Q6P8_9ACTN</name>
<dbReference type="Pfam" id="PF01061">
    <property type="entry name" value="ABC2_membrane"/>
    <property type="match status" value="1"/>
</dbReference>
<keyword evidence="4 5" id="KW-0472">Membrane</keyword>
<feature type="transmembrane region" description="Helical" evidence="5">
    <location>
        <begin position="57"/>
        <end position="76"/>
    </location>
</feature>
<evidence type="ECO:0000256" key="2">
    <source>
        <dbReference type="ARBA" id="ARBA00022692"/>
    </source>
</evidence>
<gene>
    <name evidence="7" type="ORF">GBA63_05465</name>
</gene>
<dbReference type="RefSeq" id="WP_166174210.1">
    <property type="nucleotide sequence ID" value="NZ_CP045119.1"/>
</dbReference>
<evidence type="ECO:0000256" key="5">
    <source>
        <dbReference type="RuleBase" id="RU361157"/>
    </source>
</evidence>
<sequence length="255" mass="28064">MLLTDRTFRTLLSREVLRFTRVWMQTILPQILTSLLYLVVFGIALGTRIKEIEGVPYLEYILPGIALMSLVTNSQMNSSWSVFDAKRERYIDEVLISPMSNLQIALAYSLGGTLRGVVMGACTFLVGIPFVGVGVQHPVLLVVIGLFAAFAFSSLGTMVGALATKIEHISFLTSIVIQPLTFLGGVFYSVGMLPDTLRVATFFNPIFYTVDAARFATLGISDLNPYPTLGMVFLISVLAFCGAWWAISRGPNLRY</sequence>
<dbReference type="AlphaFoldDB" id="A0A6G8Q6P8"/>
<keyword evidence="3 5" id="KW-1133">Transmembrane helix</keyword>
<comment type="subcellular location">
    <subcellularLocation>
        <location evidence="5">Cell membrane</location>
        <topology evidence="5">Multi-pass membrane protein</topology>
    </subcellularLocation>
    <subcellularLocation>
        <location evidence="1">Membrane</location>
        <topology evidence="1">Multi-pass membrane protein</topology>
    </subcellularLocation>
</comment>
<feature type="transmembrane region" description="Helical" evidence="5">
    <location>
        <begin position="105"/>
        <end position="127"/>
    </location>
</feature>
<feature type="transmembrane region" description="Helical" evidence="5">
    <location>
        <begin position="139"/>
        <end position="163"/>
    </location>
</feature>
<dbReference type="InterPro" id="IPR047817">
    <property type="entry name" value="ABC2_TM_bact-type"/>
</dbReference>
<organism evidence="7 8">
    <name type="scientific">Rubrobacter tropicus</name>
    <dbReference type="NCBI Taxonomy" id="2653851"/>
    <lineage>
        <taxon>Bacteria</taxon>
        <taxon>Bacillati</taxon>
        <taxon>Actinomycetota</taxon>
        <taxon>Rubrobacteria</taxon>
        <taxon>Rubrobacterales</taxon>
        <taxon>Rubrobacteraceae</taxon>
        <taxon>Rubrobacter</taxon>
    </lineage>
</organism>
<reference evidence="7 8" key="1">
    <citation type="submission" date="2019-10" db="EMBL/GenBank/DDBJ databases">
        <title>Rubrobacter sp nov SCSIO 52090 isolated from a deep-sea sediment in the South China Sea.</title>
        <authorList>
            <person name="Chen R.W."/>
        </authorList>
    </citation>
    <scope>NUCLEOTIDE SEQUENCE [LARGE SCALE GENOMIC DNA]</scope>
    <source>
        <strain evidence="7 8">SCSIO 52909</strain>
    </source>
</reference>
<dbReference type="KEGG" id="rub:GBA63_05465"/>
<comment type="similarity">
    <text evidence="5">Belongs to the ABC-2 integral membrane protein family.</text>
</comment>
<evidence type="ECO:0000259" key="6">
    <source>
        <dbReference type="PROSITE" id="PS51012"/>
    </source>
</evidence>
<feature type="transmembrane region" description="Helical" evidence="5">
    <location>
        <begin position="169"/>
        <end position="190"/>
    </location>
</feature>
<dbReference type="GO" id="GO:0140359">
    <property type="term" value="F:ABC-type transporter activity"/>
    <property type="evidence" value="ECO:0007669"/>
    <property type="project" value="InterPro"/>
</dbReference>
<dbReference type="GO" id="GO:0043190">
    <property type="term" value="C:ATP-binding cassette (ABC) transporter complex"/>
    <property type="evidence" value="ECO:0007669"/>
    <property type="project" value="InterPro"/>
</dbReference>
<keyword evidence="2 5" id="KW-0812">Transmembrane</keyword>
<dbReference type="PIRSF" id="PIRSF006648">
    <property type="entry name" value="DrrB"/>
    <property type="match status" value="1"/>
</dbReference>